<evidence type="ECO:0000259" key="15">
    <source>
        <dbReference type="PROSITE" id="PS51384"/>
    </source>
</evidence>
<dbReference type="GO" id="GO:0052851">
    <property type="term" value="F:ferric-chelate reductase (NADPH) activity"/>
    <property type="evidence" value="ECO:0007669"/>
    <property type="project" value="UniProtKB-EC"/>
</dbReference>
<evidence type="ECO:0000256" key="12">
    <source>
        <dbReference type="ARBA" id="ARBA00023180"/>
    </source>
</evidence>
<name>A0A6A6PYH3_9PEZI</name>
<dbReference type="GO" id="GO:0006879">
    <property type="term" value="P:intracellular iron ion homeostasis"/>
    <property type="evidence" value="ECO:0007669"/>
    <property type="project" value="TreeGrafter"/>
</dbReference>
<dbReference type="InterPro" id="IPR013121">
    <property type="entry name" value="Fe_red_NAD-bd_6"/>
</dbReference>
<evidence type="ECO:0000256" key="10">
    <source>
        <dbReference type="ARBA" id="ARBA00023065"/>
    </source>
</evidence>
<feature type="transmembrane region" description="Helical" evidence="14">
    <location>
        <begin position="46"/>
        <end position="64"/>
    </location>
</feature>
<feature type="transmembrane region" description="Helical" evidence="14">
    <location>
        <begin position="236"/>
        <end position="254"/>
    </location>
</feature>
<dbReference type="RefSeq" id="XP_033591380.1">
    <property type="nucleotide sequence ID" value="XM_033735386.1"/>
</dbReference>
<keyword evidence="7" id="KW-0249">Electron transport</keyword>
<comment type="subcellular location">
    <subcellularLocation>
        <location evidence="1">Cell membrane</location>
        <topology evidence="1">Multi-pass membrane protein</topology>
    </subcellularLocation>
</comment>
<keyword evidence="8 14" id="KW-1133">Transmembrane helix</keyword>
<evidence type="ECO:0000256" key="7">
    <source>
        <dbReference type="ARBA" id="ARBA00022982"/>
    </source>
</evidence>
<dbReference type="Proteomes" id="UP000799767">
    <property type="component" value="Unassembled WGS sequence"/>
</dbReference>
<feature type="transmembrane region" description="Helical" evidence="14">
    <location>
        <begin position="123"/>
        <end position="142"/>
    </location>
</feature>
<dbReference type="SFLD" id="SFLDS00052">
    <property type="entry name" value="Ferric_Reductase_Domain"/>
    <property type="match status" value="1"/>
</dbReference>
<evidence type="ECO:0000256" key="4">
    <source>
        <dbReference type="ARBA" id="ARBA00022448"/>
    </source>
</evidence>
<dbReference type="Gene3D" id="3.40.50.80">
    <property type="entry name" value="Nucleotide-binding domain of ferredoxin-NADP reductase (FNR) module"/>
    <property type="match status" value="1"/>
</dbReference>
<keyword evidence="6 14" id="KW-0812">Transmembrane</keyword>
<evidence type="ECO:0000256" key="8">
    <source>
        <dbReference type="ARBA" id="ARBA00022989"/>
    </source>
</evidence>
<dbReference type="InterPro" id="IPR013130">
    <property type="entry name" value="Fe3_Rdtase_TM_dom"/>
</dbReference>
<dbReference type="SUPFAM" id="SSF63380">
    <property type="entry name" value="Riboflavin synthase domain-like"/>
    <property type="match status" value="1"/>
</dbReference>
<feature type="transmembrane region" description="Helical" evidence="14">
    <location>
        <begin position="261"/>
        <end position="279"/>
    </location>
</feature>
<feature type="transmembrane region" description="Helical" evidence="14">
    <location>
        <begin position="154"/>
        <end position="174"/>
    </location>
</feature>
<evidence type="ECO:0000256" key="5">
    <source>
        <dbReference type="ARBA" id="ARBA00022475"/>
    </source>
</evidence>
<dbReference type="GeneID" id="54476388"/>
<evidence type="ECO:0000256" key="1">
    <source>
        <dbReference type="ARBA" id="ARBA00004651"/>
    </source>
</evidence>
<dbReference type="Pfam" id="PF08022">
    <property type="entry name" value="FAD_binding_8"/>
    <property type="match status" value="1"/>
</dbReference>
<evidence type="ECO:0000313" key="16">
    <source>
        <dbReference type="EMBL" id="KAF2484811.1"/>
    </source>
</evidence>
<dbReference type="PANTHER" id="PTHR32361:SF9">
    <property type="entry name" value="FERRIC REDUCTASE TRANSMEMBRANE COMPONENT 3-RELATED"/>
    <property type="match status" value="1"/>
</dbReference>
<protein>
    <recommendedName>
        <fullName evidence="3">ferric-chelate reductase (NADPH)</fullName>
        <ecNumber evidence="3">1.16.1.9</ecNumber>
    </recommendedName>
</protein>
<evidence type="ECO:0000256" key="2">
    <source>
        <dbReference type="ARBA" id="ARBA00006278"/>
    </source>
</evidence>
<keyword evidence="5" id="KW-1003">Cell membrane</keyword>
<dbReference type="GO" id="GO:0006826">
    <property type="term" value="P:iron ion transport"/>
    <property type="evidence" value="ECO:0007669"/>
    <property type="project" value="TreeGrafter"/>
</dbReference>
<comment type="similarity">
    <text evidence="2">Belongs to the ferric reductase (FRE) family.</text>
</comment>
<gene>
    <name evidence="16" type="ORF">BDY17DRAFT_309968</name>
</gene>
<keyword evidence="4" id="KW-0813">Transport</keyword>
<dbReference type="PANTHER" id="PTHR32361">
    <property type="entry name" value="FERRIC/CUPRIC REDUCTASE TRANSMEMBRANE COMPONENT"/>
    <property type="match status" value="1"/>
</dbReference>
<keyword evidence="12" id="KW-0325">Glycoprotein</keyword>
<dbReference type="AlphaFoldDB" id="A0A6A6PYH3"/>
<dbReference type="GO" id="GO:0015677">
    <property type="term" value="P:copper ion import"/>
    <property type="evidence" value="ECO:0007669"/>
    <property type="project" value="TreeGrafter"/>
</dbReference>
<evidence type="ECO:0000313" key="17">
    <source>
        <dbReference type="Proteomes" id="UP000799767"/>
    </source>
</evidence>
<keyword evidence="10" id="KW-0406">Ion transport</keyword>
<evidence type="ECO:0000256" key="14">
    <source>
        <dbReference type="SAM" id="Phobius"/>
    </source>
</evidence>
<evidence type="ECO:0000256" key="13">
    <source>
        <dbReference type="ARBA" id="ARBA00048483"/>
    </source>
</evidence>
<evidence type="ECO:0000256" key="6">
    <source>
        <dbReference type="ARBA" id="ARBA00022692"/>
    </source>
</evidence>
<keyword evidence="9" id="KW-0560">Oxidoreductase</keyword>
<dbReference type="InterPro" id="IPR017927">
    <property type="entry name" value="FAD-bd_FR_type"/>
</dbReference>
<dbReference type="SUPFAM" id="SSF52343">
    <property type="entry name" value="Ferredoxin reductase-like, C-terminal NADP-linked domain"/>
    <property type="match status" value="1"/>
</dbReference>
<reference evidence="16" key="1">
    <citation type="journal article" date="2020" name="Stud. Mycol.">
        <title>101 Dothideomycetes genomes: a test case for predicting lifestyles and emergence of pathogens.</title>
        <authorList>
            <person name="Haridas S."/>
            <person name="Albert R."/>
            <person name="Binder M."/>
            <person name="Bloem J."/>
            <person name="Labutti K."/>
            <person name="Salamov A."/>
            <person name="Andreopoulos B."/>
            <person name="Baker S."/>
            <person name="Barry K."/>
            <person name="Bills G."/>
            <person name="Bluhm B."/>
            <person name="Cannon C."/>
            <person name="Castanera R."/>
            <person name="Culley D."/>
            <person name="Daum C."/>
            <person name="Ezra D."/>
            <person name="Gonzalez J."/>
            <person name="Henrissat B."/>
            <person name="Kuo A."/>
            <person name="Liang C."/>
            <person name="Lipzen A."/>
            <person name="Lutzoni F."/>
            <person name="Magnuson J."/>
            <person name="Mondo S."/>
            <person name="Nolan M."/>
            <person name="Ohm R."/>
            <person name="Pangilinan J."/>
            <person name="Park H.-J."/>
            <person name="Ramirez L."/>
            <person name="Alfaro M."/>
            <person name="Sun H."/>
            <person name="Tritt A."/>
            <person name="Yoshinaga Y."/>
            <person name="Zwiers L.-H."/>
            <person name="Turgeon B."/>
            <person name="Goodwin S."/>
            <person name="Spatafora J."/>
            <person name="Crous P."/>
            <person name="Grigoriev I."/>
        </authorList>
    </citation>
    <scope>NUCLEOTIDE SEQUENCE</scope>
    <source>
        <strain evidence="16">CBS 113389</strain>
    </source>
</reference>
<dbReference type="PROSITE" id="PS51384">
    <property type="entry name" value="FAD_FR"/>
    <property type="match status" value="1"/>
</dbReference>
<keyword evidence="17" id="KW-1185">Reference proteome</keyword>
<organism evidence="16 17">
    <name type="scientific">Neohortaea acidophila</name>
    <dbReference type="NCBI Taxonomy" id="245834"/>
    <lineage>
        <taxon>Eukaryota</taxon>
        <taxon>Fungi</taxon>
        <taxon>Dikarya</taxon>
        <taxon>Ascomycota</taxon>
        <taxon>Pezizomycotina</taxon>
        <taxon>Dothideomycetes</taxon>
        <taxon>Dothideomycetidae</taxon>
        <taxon>Mycosphaerellales</taxon>
        <taxon>Teratosphaeriaceae</taxon>
        <taxon>Neohortaea</taxon>
    </lineage>
</organism>
<evidence type="ECO:0000256" key="9">
    <source>
        <dbReference type="ARBA" id="ARBA00023002"/>
    </source>
</evidence>
<proteinExistence type="inferred from homology"/>
<keyword evidence="11 14" id="KW-0472">Membrane</keyword>
<dbReference type="CDD" id="cd06186">
    <property type="entry name" value="NOX_Duox_like_FAD_NADP"/>
    <property type="match status" value="1"/>
</dbReference>
<sequence length="597" mass="65974">MDMPKLTAPVSPAGVNFSNETQAFAFLMAVLNDDELKVQGNAYARVFWYGMVSAITVATLFNIATKLVARARLRDAALNKPYPSRPKSLPARWFATLTAIGRESSYLALSPLRRVPWLKTPPMGTGLLVLAYSIWVLLLEFYDNDLPGAQHWEAIGIRAGWLAVAQVPLLVLLVNKNNLIAFLTGVSYERLNILHRWAGRILLFLALLHFGFQSYGWAKYGITELEWTTDTCPPTGIIALGFLLWINISTIAPFRDLSYELFVAQHLLSFAGFIIAIMYHIPPWTMPARQYIYIPIAAYLVDRIVRTTYVAWSNRRVARATLTQLDGDATMIRVSNKAIRSWKPGSHVLLSIPRFGLFQNHPATIVSTPTSHGGDQIFVLKSHRGFTKKIRKGTNTSTSYAALLDGPYGGSQSDYAQLHSVLLCAGSTGVSFTLSILQDLAERSRLPLPLRRLHFVWCIKDVSWASWFDAEIAAAIDKLDKTGIDAQVSLFVTRATDLSVDDTDSVASFADNKLPLEKTVAVDGMGQRLRIMPGRPDVRSLLAELLDGAEGESGVGACGPMSLTSTLRQQVVTMSDERAVHKGGLPQGCYLHVESTY</sequence>
<dbReference type="Pfam" id="PF01794">
    <property type="entry name" value="Ferric_reduct"/>
    <property type="match status" value="1"/>
</dbReference>
<dbReference type="OrthoDB" id="3944240at2759"/>
<dbReference type="SFLD" id="SFLDG01168">
    <property type="entry name" value="Ferric_reductase_subgroup_(FRE"/>
    <property type="match status" value="1"/>
</dbReference>
<comment type="catalytic activity">
    <reaction evidence="13">
        <text>2 a Fe(II)-siderophore + NADP(+) + H(+) = 2 a Fe(III)-siderophore + NADPH</text>
        <dbReference type="Rhea" id="RHEA:28795"/>
        <dbReference type="Rhea" id="RHEA-COMP:11342"/>
        <dbReference type="Rhea" id="RHEA-COMP:11344"/>
        <dbReference type="ChEBI" id="CHEBI:15378"/>
        <dbReference type="ChEBI" id="CHEBI:29033"/>
        <dbReference type="ChEBI" id="CHEBI:29034"/>
        <dbReference type="ChEBI" id="CHEBI:57783"/>
        <dbReference type="ChEBI" id="CHEBI:58349"/>
        <dbReference type="EC" id="1.16.1.9"/>
    </reaction>
</comment>
<dbReference type="InterPro" id="IPR013112">
    <property type="entry name" value="FAD-bd_8"/>
</dbReference>
<dbReference type="GO" id="GO:0005886">
    <property type="term" value="C:plasma membrane"/>
    <property type="evidence" value="ECO:0007669"/>
    <property type="project" value="UniProtKB-SubCell"/>
</dbReference>
<accession>A0A6A6PYH3</accession>
<evidence type="ECO:0000256" key="11">
    <source>
        <dbReference type="ARBA" id="ARBA00023136"/>
    </source>
</evidence>
<dbReference type="InterPro" id="IPR039261">
    <property type="entry name" value="FNR_nucleotide-bd"/>
</dbReference>
<dbReference type="Pfam" id="PF08030">
    <property type="entry name" value="NAD_binding_6"/>
    <property type="match status" value="1"/>
</dbReference>
<dbReference type="EC" id="1.16.1.9" evidence="3"/>
<evidence type="ECO:0000256" key="3">
    <source>
        <dbReference type="ARBA" id="ARBA00012668"/>
    </source>
</evidence>
<dbReference type="EMBL" id="MU001634">
    <property type="protein sequence ID" value="KAF2484811.1"/>
    <property type="molecule type" value="Genomic_DNA"/>
</dbReference>
<dbReference type="InterPro" id="IPR051410">
    <property type="entry name" value="Ferric/Cupric_Reductase"/>
</dbReference>
<feature type="domain" description="FAD-binding FR-type" evidence="15">
    <location>
        <begin position="297"/>
        <end position="414"/>
    </location>
</feature>
<feature type="transmembrane region" description="Helical" evidence="14">
    <location>
        <begin position="197"/>
        <end position="216"/>
    </location>
</feature>
<dbReference type="InterPro" id="IPR017938">
    <property type="entry name" value="Riboflavin_synthase-like_b-brl"/>
</dbReference>